<dbReference type="SMART" id="SM00506">
    <property type="entry name" value="A1pp"/>
    <property type="match status" value="2"/>
</dbReference>
<evidence type="ECO:0000256" key="1">
    <source>
        <dbReference type="ARBA" id="ARBA00004123"/>
    </source>
</evidence>
<dbReference type="InterPro" id="IPR012317">
    <property type="entry name" value="Poly(ADP-ribose)pol_cat_dom"/>
</dbReference>
<dbReference type="InterPro" id="IPR043472">
    <property type="entry name" value="Macro_dom-like"/>
</dbReference>
<dbReference type="PANTHER" id="PTHR14453">
    <property type="entry name" value="PARP/ZINC FINGER CCCH TYPE DOMAIN CONTAINING PROTEIN"/>
    <property type="match status" value="1"/>
</dbReference>
<feature type="domain" description="WWE" evidence="8">
    <location>
        <begin position="729"/>
        <end position="812"/>
    </location>
</feature>
<accession>A0AAN9BQT0</accession>
<dbReference type="Gene3D" id="3.40.220.10">
    <property type="entry name" value="Leucine Aminopeptidase, subunit E, domain 1"/>
    <property type="match status" value="3"/>
</dbReference>
<feature type="region of interest" description="Disordered" evidence="7">
    <location>
        <begin position="373"/>
        <end position="405"/>
    </location>
</feature>
<dbReference type="Proteomes" id="UP001374579">
    <property type="component" value="Unassembled WGS sequence"/>
</dbReference>
<organism evidence="11 12">
    <name type="scientific">Littorina saxatilis</name>
    <dbReference type="NCBI Taxonomy" id="31220"/>
    <lineage>
        <taxon>Eukaryota</taxon>
        <taxon>Metazoa</taxon>
        <taxon>Spiralia</taxon>
        <taxon>Lophotrochozoa</taxon>
        <taxon>Mollusca</taxon>
        <taxon>Gastropoda</taxon>
        <taxon>Caenogastropoda</taxon>
        <taxon>Littorinimorpha</taxon>
        <taxon>Littorinoidea</taxon>
        <taxon>Littorinidae</taxon>
        <taxon>Littorina</taxon>
    </lineage>
</organism>
<comment type="subcellular location">
    <subcellularLocation>
        <location evidence="1">Nucleus</location>
    </subcellularLocation>
</comment>
<dbReference type="GO" id="GO:0003950">
    <property type="term" value="F:NAD+ poly-ADP-ribosyltransferase activity"/>
    <property type="evidence" value="ECO:0007669"/>
    <property type="project" value="UniProtKB-UniRule"/>
</dbReference>
<protein>
    <recommendedName>
        <fullName evidence="6">Poly [ADP-ribose] polymerase</fullName>
        <shortName evidence="6">PARP</shortName>
        <ecNumber evidence="6">2.4.2.-</ecNumber>
    </recommendedName>
</protein>
<dbReference type="GO" id="GO:0010629">
    <property type="term" value="P:negative regulation of gene expression"/>
    <property type="evidence" value="ECO:0007669"/>
    <property type="project" value="TreeGrafter"/>
</dbReference>
<evidence type="ECO:0000259" key="8">
    <source>
        <dbReference type="PROSITE" id="PS50918"/>
    </source>
</evidence>
<dbReference type="Pfam" id="PF00644">
    <property type="entry name" value="PARP"/>
    <property type="match status" value="1"/>
</dbReference>
<dbReference type="SUPFAM" id="SSF52949">
    <property type="entry name" value="Macro domain-like"/>
    <property type="match status" value="3"/>
</dbReference>
<feature type="domain" description="Macro" evidence="10">
    <location>
        <begin position="1"/>
        <end position="178"/>
    </location>
</feature>
<comment type="caution">
    <text evidence="11">The sequence shown here is derived from an EMBL/GenBank/DDBJ whole genome shotgun (WGS) entry which is preliminary data.</text>
</comment>
<keyword evidence="12" id="KW-1185">Reference proteome</keyword>
<gene>
    <name evidence="11" type="ORF">V1264_013781</name>
</gene>
<dbReference type="SUPFAM" id="SSF56399">
    <property type="entry name" value="ADP-ribosylation"/>
    <property type="match status" value="1"/>
</dbReference>
<name>A0AAN9BQT0_9CAEN</name>
<dbReference type="PROSITE" id="PS51059">
    <property type="entry name" value="PARP_CATALYTIC"/>
    <property type="match status" value="1"/>
</dbReference>
<dbReference type="CDD" id="cd01439">
    <property type="entry name" value="TCCD_inducible_PARP_like"/>
    <property type="match status" value="1"/>
</dbReference>
<keyword evidence="3 6" id="KW-0808">Transferase</keyword>
<evidence type="ECO:0000256" key="5">
    <source>
        <dbReference type="ARBA" id="ARBA00023242"/>
    </source>
</evidence>
<evidence type="ECO:0000256" key="7">
    <source>
        <dbReference type="SAM" id="MobiDB-lite"/>
    </source>
</evidence>
<dbReference type="InterPro" id="IPR037197">
    <property type="entry name" value="WWE_dom_sf"/>
</dbReference>
<dbReference type="EMBL" id="JBAMIC010000003">
    <property type="protein sequence ID" value="KAK7109798.1"/>
    <property type="molecule type" value="Genomic_DNA"/>
</dbReference>
<evidence type="ECO:0000256" key="3">
    <source>
        <dbReference type="ARBA" id="ARBA00022679"/>
    </source>
</evidence>
<feature type="domain" description="Macro" evidence="10">
    <location>
        <begin position="188"/>
        <end position="372"/>
    </location>
</feature>
<dbReference type="GO" id="GO:0005737">
    <property type="term" value="C:cytoplasm"/>
    <property type="evidence" value="ECO:0007669"/>
    <property type="project" value="TreeGrafter"/>
</dbReference>
<evidence type="ECO:0000256" key="6">
    <source>
        <dbReference type="RuleBase" id="RU362114"/>
    </source>
</evidence>
<dbReference type="PROSITE" id="PS50918">
    <property type="entry name" value="WWE"/>
    <property type="match status" value="1"/>
</dbReference>
<feature type="domain" description="PARP catalytic" evidence="9">
    <location>
        <begin position="824"/>
        <end position="1020"/>
    </location>
</feature>
<feature type="compositionally biased region" description="Polar residues" evidence="7">
    <location>
        <begin position="374"/>
        <end position="396"/>
    </location>
</feature>
<keyword evidence="5" id="KW-0539">Nucleus</keyword>
<evidence type="ECO:0000313" key="12">
    <source>
        <dbReference type="Proteomes" id="UP001374579"/>
    </source>
</evidence>
<keyword evidence="2 6" id="KW-0328">Glycosyltransferase</keyword>
<dbReference type="GO" id="GO:0005634">
    <property type="term" value="C:nucleus"/>
    <property type="evidence" value="ECO:0007669"/>
    <property type="project" value="UniProtKB-SubCell"/>
</dbReference>
<evidence type="ECO:0000259" key="10">
    <source>
        <dbReference type="PROSITE" id="PS51154"/>
    </source>
</evidence>
<dbReference type="GO" id="GO:0003714">
    <property type="term" value="F:transcription corepressor activity"/>
    <property type="evidence" value="ECO:0007669"/>
    <property type="project" value="TreeGrafter"/>
</dbReference>
<evidence type="ECO:0000256" key="4">
    <source>
        <dbReference type="ARBA" id="ARBA00023027"/>
    </source>
</evidence>
<dbReference type="InterPro" id="IPR052056">
    <property type="entry name" value="Mono-ARTD/PARP"/>
</dbReference>
<dbReference type="FunFam" id="3.90.228.10:FF:000008">
    <property type="entry name" value="Poly [ADP-ribose] polymerase"/>
    <property type="match status" value="1"/>
</dbReference>
<dbReference type="Gene3D" id="3.30.720.50">
    <property type="match status" value="1"/>
</dbReference>
<dbReference type="EC" id="2.4.2.-" evidence="6"/>
<evidence type="ECO:0000259" key="9">
    <source>
        <dbReference type="PROSITE" id="PS51059"/>
    </source>
</evidence>
<evidence type="ECO:0000313" key="11">
    <source>
        <dbReference type="EMBL" id="KAK7109798.1"/>
    </source>
</evidence>
<dbReference type="PANTHER" id="PTHR14453:SF67">
    <property type="entry name" value="POLY [ADP-RIBOSE] POLYMERASE"/>
    <property type="match status" value="1"/>
</dbReference>
<dbReference type="AlphaFoldDB" id="A0AAN9BQT0"/>
<dbReference type="SUPFAM" id="SSF117839">
    <property type="entry name" value="WWE domain"/>
    <property type="match status" value="1"/>
</dbReference>
<reference evidence="11 12" key="1">
    <citation type="submission" date="2024-02" db="EMBL/GenBank/DDBJ databases">
        <title>Chromosome-scale genome assembly of the rough periwinkle Littorina saxatilis.</title>
        <authorList>
            <person name="De Jode A."/>
            <person name="Faria R."/>
            <person name="Formenti G."/>
            <person name="Sims Y."/>
            <person name="Smith T.P."/>
            <person name="Tracey A."/>
            <person name="Wood J.M.D."/>
            <person name="Zagrodzka Z.B."/>
            <person name="Johannesson K."/>
            <person name="Butlin R.K."/>
            <person name="Leder E.H."/>
        </authorList>
    </citation>
    <scope>NUCLEOTIDE SEQUENCE [LARGE SCALE GENOMIC DNA]</scope>
    <source>
        <strain evidence="11">Snail1</strain>
        <tissue evidence="11">Muscle</tissue>
    </source>
</reference>
<dbReference type="Gene3D" id="3.90.228.10">
    <property type="match status" value="1"/>
</dbReference>
<dbReference type="InterPro" id="IPR004170">
    <property type="entry name" value="WWE_dom"/>
</dbReference>
<evidence type="ECO:0000256" key="2">
    <source>
        <dbReference type="ARBA" id="ARBA00022676"/>
    </source>
</evidence>
<sequence length="1020" mass="113766">MSGLWRKYNFPEFTLFTQVDVIVNSTSTDLELRSGAISSSILQAAGVSLQTECKSKYPSGIKSGEIAITKGHALSCKEVYHLSLLSWAGPHTKQLLHQTTMECLAKCDKSGHTSIAIPALGTGNLSYPKDEVAQTMIGAVRQFQRDNPSTSLREVKLVVYYLDTQILQAFQQAIGQQPATAAVSNSSRPAFGPASGGHLTMSIVTGEIAQQKVSVIVNSTTRTLDLSSGAVSSSILQAAGVSLQTECNTKYPNGIKIGEIAVTKGHALACKELYHLSLPTWAGPHTKQVLHQTVMDCLTKCNQSGFTSIAIPALGTGNLSYPRDEVAQTMIGAVRQFEQTCPSSVLREVKLVVYHKDTQTVQQFQKYQNIGVRQLSSSPSTQQPATNRRANRTFSGPTEHKDGLGATSADYDWECDVMGVQVRVRKGDISEEDATAILRMTNIAGNNKDLADEALRSKCGKQLDEELRHKHAEIEDKGVAVTGALGLECSFLVHIDAKRFSKDVSSGIKTALGQANTTYGARSVAISTLGIAPEKLGSELFKAMSKFFSTEKDRRIREVRVILRDKLQIPQFKLAMEKHLNKQKDGNSLWTTSKRLFQAAKQKLSGTQTTSPVAEERRQLASAPWTTMARKGTKLYIYAENEQAVRDFLEAFNDRVKDRVQCITYKEDALRSMKSVQSDTIRKIAAEHDVGIEIWPEQGRYELKGLINALPIVHKRINEFVKDAEHRKRESEQESFIKGIVQWSYLEVTLTGTEKLDYDPKENKIIETAFLDKMKTAEIVDSKGITYVIEFENMVEYPQNDPSEEQRVQVIRKTRESDSGEKRLPSNWEPHGTNEQVKLVKLKTTDKEYGEVEDRLRDTQGNKYVTIVSVDRIQNVMLYQQYQAKKTNMDEQNGKGFPNEMTLWHGTATDAIQSINNHGFNRSYCGKNATVFGEGVYFAVKSSYSTRHTYSPPDSSGNRFLYQCKVLVGHPTVGISGMRVLPIRQDHVKYDTATNNLRNPEMYVIFNDTQAYPEYLIKFT</sequence>
<dbReference type="PROSITE" id="PS51154">
    <property type="entry name" value="MACRO"/>
    <property type="match status" value="2"/>
</dbReference>
<dbReference type="CDD" id="cd02903">
    <property type="entry name" value="Macro_BAL-like"/>
    <property type="match status" value="1"/>
</dbReference>
<dbReference type="Pfam" id="PF02825">
    <property type="entry name" value="WWE"/>
    <property type="match status" value="1"/>
</dbReference>
<proteinExistence type="predicted"/>
<keyword evidence="4 6" id="KW-0520">NAD</keyword>
<dbReference type="InterPro" id="IPR002589">
    <property type="entry name" value="Macro_dom"/>
</dbReference>
<dbReference type="Pfam" id="PF01661">
    <property type="entry name" value="Macro"/>
    <property type="match status" value="2"/>
</dbReference>